<accession>A0A2U3LRY8</accession>
<dbReference type="AlphaFoldDB" id="A0A2U3LRY8"/>
<evidence type="ECO:0000313" key="1">
    <source>
        <dbReference type="EMBL" id="SPF54673.1"/>
    </source>
</evidence>
<sequence>MWEDVSLFEGVDSTKISLSTSTGYRVSRKRPSLGPSFCFVSYYCN</sequence>
<protein>
    <submittedName>
        <fullName evidence="1">Uncharacterized protein</fullName>
    </submittedName>
</protein>
<reference evidence="2" key="1">
    <citation type="submission" date="2018-02" db="EMBL/GenBank/DDBJ databases">
        <authorList>
            <person name="Hausmann B."/>
        </authorList>
    </citation>
    <scope>NUCLEOTIDE SEQUENCE [LARGE SCALE GENOMIC DNA]</scope>
    <source>
        <strain evidence="2">Peat soil MAG SbF1</strain>
    </source>
</reference>
<evidence type="ECO:0000313" key="2">
    <source>
        <dbReference type="Proteomes" id="UP000238916"/>
    </source>
</evidence>
<gene>
    <name evidence="1" type="ORF">SBF1_7890003</name>
</gene>
<dbReference type="EMBL" id="OMOF01000766">
    <property type="protein sequence ID" value="SPF54673.1"/>
    <property type="molecule type" value="Genomic_DNA"/>
</dbReference>
<proteinExistence type="predicted"/>
<name>A0A2U3LRY8_9FIRM</name>
<dbReference type="Proteomes" id="UP000238916">
    <property type="component" value="Unassembled WGS sequence"/>
</dbReference>
<organism evidence="1 2">
    <name type="scientific">Candidatus Desulfosporosinus infrequens</name>
    <dbReference type="NCBI Taxonomy" id="2043169"/>
    <lineage>
        <taxon>Bacteria</taxon>
        <taxon>Bacillati</taxon>
        <taxon>Bacillota</taxon>
        <taxon>Clostridia</taxon>
        <taxon>Eubacteriales</taxon>
        <taxon>Desulfitobacteriaceae</taxon>
        <taxon>Desulfosporosinus</taxon>
    </lineage>
</organism>